<dbReference type="InterPro" id="IPR003043">
    <property type="entry name" value="Uropor_MeTrfase_CS"/>
</dbReference>
<accession>A0A1R3W806</accession>
<keyword evidence="8" id="KW-0520">NAD</keyword>
<protein>
    <submittedName>
        <fullName evidence="18">Uroporphyrin-III C-methyltransferase / precorrin-2 dehydrogenase / sirohydrochlorin ferrochelatase</fullName>
    </submittedName>
</protein>
<dbReference type="Gene3D" id="1.10.8.210">
    <property type="entry name" value="Sirohaem synthase, dimerisation domain"/>
    <property type="match status" value="1"/>
</dbReference>
<dbReference type="PROSITE" id="PS00840">
    <property type="entry name" value="SUMT_2"/>
    <property type="match status" value="1"/>
</dbReference>
<dbReference type="UniPathway" id="UPA00262">
    <property type="reaction ID" value="UER00211"/>
</dbReference>
<dbReference type="PROSITE" id="PS00839">
    <property type="entry name" value="SUMT_1"/>
    <property type="match status" value="1"/>
</dbReference>
<dbReference type="Pfam" id="PF00590">
    <property type="entry name" value="TP_methylase"/>
    <property type="match status" value="1"/>
</dbReference>
<dbReference type="CDD" id="cd11642">
    <property type="entry name" value="SUMT"/>
    <property type="match status" value="1"/>
</dbReference>
<evidence type="ECO:0000259" key="16">
    <source>
        <dbReference type="Pfam" id="PF00590"/>
    </source>
</evidence>
<evidence type="ECO:0000256" key="12">
    <source>
        <dbReference type="ARBA" id="ARBA00025705"/>
    </source>
</evidence>
<dbReference type="InterPro" id="IPR037115">
    <property type="entry name" value="Sirohaem_synt_dimer_dom_sf"/>
</dbReference>
<dbReference type="PANTHER" id="PTHR45790:SF3">
    <property type="entry name" value="S-ADENOSYL-L-METHIONINE-DEPENDENT UROPORPHYRINOGEN III METHYLTRANSFERASE, CHLOROPLASTIC"/>
    <property type="match status" value="1"/>
</dbReference>
<keyword evidence="5 15" id="KW-0808">Transferase</keyword>
<evidence type="ECO:0000256" key="1">
    <source>
        <dbReference type="ARBA" id="ARBA00005010"/>
    </source>
</evidence>
<dbReference type="Gene3D" id="3.30.950.10">
    <property type="entry name" value="Methyltransferase, Cobalt-precorrin-4 Transmethylase, Domain 2"/>
    <property type="match status" value="1"/>
</dbReference>
<keyword evidence="4 15" id="KW-0489">Methyltransferase</keyword>
<evidence type="ECO:0000256" key="4">
    <source>
        <dbReference type="ARBA" id="ARBA00022603"/>
    </source>
</evidence>
<dbReference type="Pfam" id="PF10414">
    <property type="entry name" value="CysG_dimeriser"/>
    <property type="match status" value="1"/>
</dbReference>
<dbReference type="Proteomes" id="UP000186997">
    <property type="component" value="Unassembled WGS sequence"/>
</dbReference>
<dbReference type="NCBIfam" id="NF007922">
    <property type="entry name" value="PRK10637.1"/>
    <property type="match status" value="1"/>
</dbReference>
<evidence type="ECO:0000256" key="11">
    <source>
        <dbReference type="ARBA" id="ARBA00023268"/>
    </source>
</evidence>
<dbReference type="PANTHER" id="PTHR45790">
    <property type="entry name" value="SIROHEME SYNTHASE-RELATED"/>
    <property type="match status" value="1"/>
</dbReference>
<evidence type="ECO:0000313" key="18">
    <source>
        <dbReference type="EMBL" id="SIT74117.1"/>
    </source>
</evidence>
<dbReference type="GO" id="GO:0051266">
    <property type="term" value="F:sirohydrochlorin ferrochelatase activity"/>
    <property type="evidence" value="ECO:0007669"/>
    <property type="project" value="InterPro"/>
</dbReference>
<dbReference type="STRING" id="287098.SAMN05421665_0002"/>
<dbReference type="InterPro" id="IPR036291">
    <property type="entry name" value="NAD(P)-bd_dom_sf"/>
</dbReference>
<dbReference type="NCBIfam" id="TIGR01469">
    <property type="entry name" value="cobA_cysG_Cterm"/>
    <property type="match status" value="1"/>
</dbReference>
<dbReference type="GO" id="GO:0051287">
    <property type="term" value="F:NAD binding"/>
    <property type="evidence" value="ECO:0007669"/>
    <property type="project" value="InterPro"/>
</dbReference>
<dbReference type="NCBIfam" id="TIGR01470">
    <property type="entry name" value="cysG_Nterm"/>
    <property type="match status" value="1"/>
</dbReference>
<keyword evidence="7" id="KW-0560">Oxidoreductase</keyword>
<dbReference type="NCBIfam" id="NF004790">
    <property type="entry name" value="PRK06136.1"/>
    <property type="match status" value="1"/>
</dbReference>
<dbReference type="Gene3D" id="3.40.50.720">
    <property type="entry name" value="NAD(P)-binding Rossmann-like Domain"/>
    <property type="match status" value="1"/>
</dbReference>
<dbReference type="SUPFAM" id="SSF53790">
    <property type="entry name" value="Tetrapyrrole methylase"/>
    <property type="match status" value="1"/>
</dbReference>
<dbReference type="GO" id="GO:0019354">
    <property type="term" value="P:siroheme biosynthetic process"/>
    <property type="evidence" value="ECO:0007669"/>
    <property type="project" value="UniProtKB-UniPathway"/>
</dbReference>
<dbReference type="EMBL" id="FTPR01000001">
    <property type="protein sequence ID" value="SIT74117.1"/>
    <property type="molecule type" value="Genomic_DNA"/>
</dbReference>
<keyword evidence="3" id="KW-0169">Cobalamin biosynthesis</keyword>
<organism evidence="18 19">
    <name type="scientific">Yoonia rosea</name>
    <dbReference type="NCBI Taxonomy" id="287098"/>
    <lineage>
        <taxon>Bacteria</taxon>
        <taxon>Pseudomonadati</taxon>
        <taxon>Pseudomonadota</taxon>
        <taxon>Alphaproteobacteria</taxon>
        <taxon>Rhodobacterales</taxon>
        <taxon>Paracoccaceae</taxon>
        <taxon>Yoonia</taxon>
    </lineage>
</organism>
<comment type="pathway">
    <text evidence="1">Porphyrin-containing compound metabolism; siroheme biosynthesis; sirohydrochlorin from precorrin-2: step 1/1.</text>
</comment>
<dbReference type="AlphaFoldDB" id="A0A1R3W806"/>
<dbReference type="Gene3D" id="3.40.1010.10">
    <property type="entry name" value="Cobalt-precorrin-4 Transmethylase, Domain 1"/>
    <property type="match status" value="1"/>
</dbReference>
<dbReference type="PIRSF" id="PIRSF036426">
    <property type="entry name" value="Sirohaem_synth"/>
    <property type="match status" value="1"/>
</dbReference>
<comment type="catalytic activity">
    <reaction evidence="13">
        <text>precorrin-2 + NAD(+) = sirohydrochlorin + NADH + 2 H(+)</text>
        <dbReference type="Rhea" id="RHEA:15613"/>
        <dbReference type="ChEBI" id="CHEBI:15378"/>
        <dbReference type="ChEBI" id="CHEBI:57540"/>
        <dbReference type="ChEBI" id="CHEBI:57945"/>
        <dbReference type="ChEBI" id="CHEBI:58351"/>
        <dbReference type="ChEBI" id="CHEBI:58827"/>
        <dbReference type="EC" id="1.3.1.76"/>
    </reaction>
</comment>
<keyword evidence="10" id="KW-0627">Porphyrin biosynthesis</keyword>
<dbReference type="GO" id="GO:0043115">
    <property type="term" value="F:precorrin-2 dehydrogenase activity"/>
    <property type="evidence" value="ECO:0007669"/>
    <property type="project" value="UniProtKB-EC"/>
</dbReference>
<evidence type="ECO:0000313" key="19">
    <source>
        <dbReference type="Proteomes" id="UP000186997"/>
    </source>
</evidence>
<name>A0A1R3W806_9RHOB</name>
<feature type="active site" description="Proton donor" evidence="14">
    <location>
        <position position="271"/>
    </location>
</feature>
<dbReference type="GO" id="GO:0009236">
    <property type="term" value="P:cobalamin biosynthetic process"/>
    <property type="evidence" value="ECO:0007669"/>
    <property type="project" value="UniProtKB-KW"/>
</dbReference>
<evidence type="ECO:0000256" key="2">
    <source>
        <dbReference type="ARBA" id="ARBA00005879"/>
    </source>
</evidence>
<comment type="pathway">
    <text evidence="12">Porphyrin-containing compound metabolism; siroheme biosynthesis; precorrin-2 from uroporphyrinogen III: step 1/1.</text>
</comment>
<feature type="domain" description="Tetrapyrrole methylase" evidence="16">
    <location>
        <begin position="219"/>
        <end position="428"/>
    </location>
</feature>
<evidence type="ECO:0000256" key="7">
    <source>
        <dbReference type="ARBA" id="ARBA00023002"/>
    </source>
</evidence>
<evidence type="ECO:0000256" key="9">
    <source>
        <dbReference type="ARBA" id="ARBA00023239"/>
    </source>
</evidence>
<proteinExistence type="inferred from homology"/>
<evidence type="ECO:0000259" key="17">
    <source>
        <dbReference type="Pfam" id="PF10414"/>
    </source>
</evidence>
<evidence type="ECO:0000256" key="5">
    <source>
        <dbReference type="ARBA" id="ARBA00022679"/>
    </source>
</evidence>
<comment type="similarity">
    <text evidence="2 15">Belongs to the precorrin methyltransferase family.</text>
</comment>
<evidence type="ECO:0000256" key="8">
    <source>
        <dbReference type="ARBA" id="ARBA00023027"/>
    </source>
</evidence>
<evidence type="ECO:0000256" key="15">
    <source>
        <dbReference type="RuleBase" id="RU003960"/>
    </source>
</evidence>
<keyword evidence="9" id="KW-0456">Lyase</keyword>
<dbReference type="InterPro" id="IPR014776">
    <property type="entry name" value="4pyrrole_Mease_sub2"/>
</dbReference>
<dbReference type="Pfam" id="PF13241">
    <property type="entry name" value="NAD_binding_7"/>
    <property type="match status" value="1"/>
</dbReference>
<feature type="active site" description="Proton acceptor" evidence="14">
    <location>
        <position position="249"/>
    </location>
</feature>
<dbReference type="InterPro" id="IPR006366">
    <property type="entry name" value="CobA/CysG_C"/>
</dbReference>
<evidence type="ECO:0000256" key="13">
    <source>
        <dbReference type="ARBA" id="ARBA00047561"/>
    </source>
</evidence>
<dbReference type="InterPro" id="IPR006367">
    <property type="entry name" value="Sirohaem_synthase_N"/>
</dbReference>
<dbReference type="SUPFAM" id="SSF51735">
    <property type="entry name" value="NAD(P)-binding Rossmann-fold domains"/>
    <property type="match status" value="1"/>
</dbReference>
<gene>
    <name evidence="18" type="ORF">SAMN05421665_0002</name>
</gene>
<evidence type="ECO:0000256" key="14">
    <source>
        <dbReference type="PIRSR" id="PIRSR036426-1"/>
    </source>
</evidence>
<dbReference type="Gene3D" id="3.30.160.110">
    <property type="entry name" value="Siroheme synthase, domain 2"/>
    <property type="match status" value="1"/>
</dbReference>
<keyword evidence="19" id="KW-1185">Reference proteome</keyword>
<evidence type="ECO:0000256" key="10">
    <source>
        <dbReference type="ARBA" id="ARBA00023244"/>
    </source>
</evidence>
<keyword evidence="11" id="KW-0511">Multifunctional enzyme</keyword>
<dbReference type="GO" id="GO:0032259">
    <property type="term" value="P:methylation"/>
    <property type="evidence" value="ECO:0007669"/>
    <property type="project" value="UniProtKB-KW"/>
</dbReference>
<dbReference type="GO" id="GO:0004851">
    <property type="term" value="F:uroporphyrin-III C-methyltransferase activity"/>
    <property type="evidence" value="ECO:0007669"/>
    <property type="project" value="InterPro"/>
</dbReference>
<evidence type="ECO:0000256" key="3">
    <source>
        <dbReference type="ARBA" id="ARBA00022573"/>
    </source>
</evidence>
<dbReference type="InterPro" id="IPR050161">
    <property type="entry name" value="Siro_Cobalamin_biosynth"/>
</dbReference>
<dbReference type="InterPro" id="IPR019478">
    <property type="entry name" value="Sirohaem_synthase_dimer_dom"/>
</dbReference>
<dbReference type="InterPro" id="IPR014777">
    <property type="entry name" value="4pyrrole_Mease_sub1"/>
</dbReference>
<dbReference type="RefSeq" id="WP_076657840.1">
    <property type="nucleotide sequence ID" value="NZ_FTPR01000001.1"/>
</dbReference>
<dbReference type="InterPro" id="IPR012409">
    <property type="entry name" value="Sirohaem_synth"/>
</dbReference>
<reference evidence="19" key="1">
    <citation type="submission" date="2017-01" db="EMBL/GenBank/DDBJ databases">
        <authorList>
            <person name="Varghese N."/>
            <person name="Submissions S."/>
        </authorList>
    </citation>
    <scope>NUCLEOTIDE SEQUENCE [LARGE SCALE GENOMIC DNA]</scope>
    <source>
        <strain evidence="19">DSM 29591</strain>
    </source>
</reference>
<keyword evidence="6" id="KW-0949">S-adenosyl-L-methionine</keyword>
<dbReference type="FunFam" id="3.40.1010.10:FF:000001">
    <property type="entry name" value="Siroheme synthase"/>
    <property type="match status" value="1"/>
</dbReference>
<sequence>MKAFPMFIRTSDRRVIIVGGGEQAAQKARLICKTDAQIVLVAATLEDELQGLVASGRAAQVKTLSSDIFEDAAFAFIGTGCPGFDAAAHGLAKAAKCPVNVVDQPDLCDLTTPAIVDRDPIVVAIGSEGTAPVLTRDIKTKLEALLPQNLGGLAALAGNLRPRVAQKVARHRRRAFWAWVFKGDAAATWTRGAERDAARMIKVAIAAGGAADQAKGGHIALVGAGPGARDLLTLRAVARLQEADVIFYDRLVDPEVLELARRDAERVFVGKVVGAHAWPQDKINSMIVAEALKGRHVVRLKSGDPAIFGRATEELTAAKAAGIPVEMVPGVTAASAAAASLGRSLTERGVADTFVIATGTGCADNPQPDCTRLTGPGTTTAFYMSAGQAAHLSDGLMKQGLPPDSKVDVCVDVSKDSEHHVATTVSELPYALEAHAIKSCAIILVNWPAHAAAARPVQSVASTIWATA</sequence>
<dbReference type="InterPro" id="IPR000878">
    <property type="entry name" value="4pyrrol_Mease"/>
</dbReference>
<dbReference type="InterPro" id="IPR035996">
    <property type="entry name" value="4pyrrol_Methylase_sf"/>
</dbReference>
<dbReference type="SUPFAM" id="SSF75615">
    <property type="entry name" value="Siroheme synthase middle domains-like"/>
    <property type="match status" value="1"/>
</dbReference>
<feature type="domain" description="Sirohaem synthase dimerisation" evidence="17">
    <location>
        <begin position="149"/>
        <end position="203"/>
    </location>
</feature>
<evidence type="ECO:0000256" key="6">
    <source>
        <dbReference type="ARBA" id="ARBA00022691"/>
    </source>
</evidence>